<proteinExistence type="predicted"/>
<name>A0AAN9NWG2_PHACN</name>
<feature type="transmembrane region" description="Helical" evidence="2">
    <location>
        <begin position="6"/>
        <end position="25"/>
    </location>
</feature>
<sequence length="140" mass="15745">MFCVGLCYIAVVMIFEMCCLMVFLLREEIGTPRTEREKCSKKKKIAEKKSRERSLEYSKDGGHNDVDVSDRLKRANSSYNWIFLADILVTILHYHGFVKIDGGLGSGLFLLHVPVYSGDEVVFENPALDISGGGLAEYKC</sequence>
<keyword evidence="2" id="KW-1133">Transmembrane helix</keyword>
<keyword evidence="4" id="KW-1185">Reference proteome</keyword>
<evidence type="ECO:0000256" key="1">
    <source>
        <dbReference type="SAM" id="MobiDB-lite"/>
    </source>
</evidence>
<dbReference type="Proteomes" id="UP001374584">
    <property type="component" value="Unassembled WGS sequence"/>
</dbReference>
<protein>
    <submittedName>
        <fullName evidence="3">Uncharacterized protein</fullName>
    </submittedName>
</protein>
<evidence type="ECO:0000313" key="3">
    <source>
        <dbReference type="EMBL" id="KAK7377829.1"/>
    </source>
</evidence>
<feature type="region of interest" description="Disordered" evidence="1">
    <location>
        <begin position="38"/>
        <end position="63"/>
    </location>
</feature>
<comment type="caution">
    <text evidence="3">The sequence shown here is derived from an EMBL/GenBank/DDBJ whole genome shotgun (WGS) entry which is preliminary data.</text>
</comment>
<gene>
    <name evidence="3" type="ORF">VNO80_03262</name>
</gene>
<organism evidence="3 4">
    <name type="scientific">Phaseolus coccineus</name>
    <name type="common">Scarlet runner bean</name>
    <name type="synonym">Phaseolus multiflorus</name>
    <dbReference type="NCBI Taxonomy" id="3886"/>
    <lineage>
        <taxon>Eukaryota</taxon>
        <taxon>Viridiplantae</taxon>
        <taxon>Streptophyta</taxon>
        <taxon>Embryophyta</taxon>
        <taxon>Tracheophyta</taxon>
        <taxon>Spermatophyta</taxon>
        <taxon>Magnoliopsida</taxon>
        <taxon>eudicotyledons</taxon>
        <taxon>Gunneridae</taxon>
        <taxon>Pentapetalae</taxon>
        <taxon>rosids</taxon>
        <taxon>fabids</taxon>
        <taxon>Fabales</taxon>
        <taxon>Fabaceae</taxon>
        <taxon>Papilionoideae</taxon>
        <taxon>50 kb inversion clade</taxon>
        <taxon>NPAAA clade</taxon>
        <taxon>indigoferoid/millettioid clade</taxon>
        <taxon>Phaseoleae</taxon>
        <taxon>Phaseolus</taxon>
    </lineage>
</organism>
<keyword evidence="2" id="KW-0472">Membrane</keyword>
<evidence type="ECO:0000256" key="2">
    <source>
        <dbReference type="SAM" id="Phobius"/>
    </source>
</evidence>
<dbReference type="EMBL" id="JAYMYR010000002">
    <property type="protein sequence ID" value="KAK7377829.1"/>
    <property type="molecule type" value="Genomic_DNA"/>
</dbReference>
<keyword evidence="2" id="KW-0812">Transmembrane</keyword>
<accession>A0AAN9NWG2</accession>
<feature type="compositionally biased region" description="Basic and acidic residues" evidence="1">
    <location>
        <begin position="47"/>
        <end position="63"/>
    </location>
</feature>
<dbReference type="AlphaFoldDB" id="A0AAN9NWG2"/>
<evidence type="ECO:0000313" key="4">
    <source>
        <dbReference type="Proteomes" id="UP001374584"/>
    </source>
</evidence>
<reference evidence="3 4" key="1">
    <citation type="submission" date="2024-01" db="EMBL/GenBank/DDBJ databases">
        <title>The genomes of 5 underutilized Papilionoideae crops provide insights into root nodulation and disease resistanc.</title>
        <authorList>
            <person name="Jiang F."/>
        </authorList>
    </citation>
    <scope>NUCLEOTIDE SEQUENCE [LARGE SCALE GENOMIC DNA]</scope>
    <source>
        <strain evidence="3">JINMINGXINNONG_FW02</strain>
        <tissue evidence="3">Leaves</tissue>
    </source>
</reference>